<feature type="domain" description="Plasmid pRiA4b Orf3-like" evidence="1">
    <location>
        <begin position="2"/>
        <end position="140"/>
    </location>
</feature>
<dbReference type="EMBL" id="JAWDIQ010000001">
    <property type="protein sequence ID" value="MDY0408973.1"/>
    <property type="molecule type" value="Genomic_DNA"/>
</dbReference>
<dbReference type="Pfam" id="PF07929">
    <property type="entry name" value="PRiA4_ORF3"/>
    <property type="match status" value="1"/>
</dbReference>
<name>A0ABU5CRI4_9BACI</name>
<dbReference type="Gene3D" id="3.10.290.30">
    <property type="entry name" value="MM3350-like"/>
    <property type="match status" value="1"/>
</dbReference>
<dbReference type="RefSeq" id="WP_320379671.1">
    <property type="nucleotide sequence ID" value="NZ_JAWDIQ010000001.1"/>
</dbReference>
<dbReference type="InterPro" id="IPR012912">
    <property type="entry name" value="Plasmid_pRiA4b_Orf3-like"/>
</dbReference>
<accession>A0ABU5CRI4</accession>
<protein>
    <submittedName>
        <fullName evidence="3">Plasmid pRiA4b ORF-3 family protein</fullName>
    </submittedName>
</protein>
<dbReference type="Proteomes" id="UP001275315">
    <property type="component" value="Unassembled WGS sequence"/>
</dbReference>
<reference evidence="3 4" key="1">
    <citation type="submission" date="2023-10" db="EMBL/GenBank/DDBJ databases">
        <title>Virgibacillus soli CC-YMP-6 genome.</title>
        <authorList>
            <person name="Miliotis G."/>
            <person name="Sengupta P."/>
            <person name="Hameed A."/>
            <person name="Chuvochina M."/>
            <person name="Mcdonagh F."/>
            <person name="Simpson A.C."/>
            <person name="Singh N.K."/>
            <person name="Rekha P.D."/>
            <person name="Raman K."/>
            <person name="Hugenholtz P."/>
            <person name="Venkateswaran K."/>
        </authorList>
    </citation>
    <scope>NUCLEOTIDE SEQUENCE [LARGE SCALE GENOMIC DNA]</scope>
    <source>
        <strain evidence="3 4">CC-YMP-6</strain>
    </source>
</reference>
<feature type="domain" description="DUF7309" evidence="2">
    <location>
        <begin position="186"/>
        <end position="346"/>
    </location>
</feature>
<evidence type="ECO:0000313" key="3">
    <source>
        <dbReference type="EMBL" id="MDY0408973.1"/>
    </source>
</evidence>
<sequence length="358" mass="41763">MIYEIKIGLRDVSSSVWRKIELDSNATFHELYEILQIAFDWKSHHQMRSFLVYRTGGNRIKNVEITPKHKVGKKKKEILHHSFIKYDEKDVKLSDWLKTIKDRVIYVDDAENGIEYEIVLEKIIRPEKGVLYPICTSVKNIESKYTNFTDISAYESKCLVKIINERIATELTYLVGEVKDNSAWYWKQLFIKAKELHASAPWKGLHERQVFSVNDQHTGDTLYVSVLGSEQDIFGLLVFLEEKCIEDAIDKIKNIEQNVDRIMEQRSLLLSYESRIDLLKEDYELIKLYDIPFRGKKAWPQFKSISPGQTPRQLDEIEAKMMLGVMAQLKDMRNGLHTGIEIANQDADIESAYRFSTS</sequence>
<dbReference type="InterPro" id="IPR024047">
    <property type="entry name" value="MM3350-like_sf"/>
</dbReference>
<comment type="caution">
    <text evidence="3">The sequence shown here is derived from an EMBL/GenBank/DDBJ whole genome shotgun (WGS) entry which is preliminary data.</text>
</comment>
<dbReference type="PANTHER" id="PTHR41878">
    <property type="entry name" value="LEXA REPRESSOR-RELATED"/>
    <property type="match status" value="1"/>
</dbReference>
<gene>
    <name evidence="3" type="ORF">RWD45_10940</name>
</gene>
<keyword evidence="4" id="KW-1185">Reference proteome</keyword>
<dbReference type="InterPro" id="IPR055733">
    <property type="entry name" value="DUF7309"/>
</dbReference>
<evidence type="ECO:0000313" key="4">
    <source>
        <dbReference type="Proteomes" id="UP001275315"/>
    </source>
</evidence>
<dbReference type="SUPFAM" id="SSF159941">
    <property type="entry name" value="MM3350-like"/>
    <property type="match status" value="1"/>
</dbReference>
<evidence type="ECO:0000259" key="1">
    <source>
        <dbReference type="Pfam" id="PF07929"/>
    </source>
</evidence>
<dbReference type="PANTHER" id="PTHR41878:SF1">
    <property type="entry name" value="TNPR PROTEIN"/>
    <property type="match status" value="1"/>
</dbReference>
<evidence type="ECO:0000259" key="2">
    <source>
        <dbReference type="Pfam" id="PF23988"/>
    </source>
</evidence>
<organism evidence="3 4">
    <name type="scientific">Paracerasibacillus soli</name>
    <dbReference type="NCBI Taxonomy" id="480284"/>
    <lineage>
        <taxon>Bacteria</taxon>
        <taxon>Bacillati</taxon>
        <taxon>Bacillota</taxon>
        <taxon>Bacilli</taxon>
        <taxon>Bacillales</taxon>
        <taxon>Bacillaceae</taxon>
        <taxon>Paracerasibacillus</taxon>
    </lineage>
</organism>
<dbReference type="Pfam" id="PF23988">
    <property type="entry name" value="DUF7309"/>
    <property type="match status" value="1"/>
</dbReference>
<proteinExistence type="predicted"/>